<dbReference type="EnsemblMetazoa" id="BGLB031654-RB">
    <property type="protein sequence ID" value="BGLB031654-PB"/>
    <property type="gene ID" value="BGLB031654"/>
</dbReference>
<name>A0A2C9LJ56_BIOGL</name>
<sequence length="322" mass="35298">MADPWAEIAQTHTVHQESHDFVEKLNAMGAKRMADLTPDGAKKQFEELALKLSGEIEFDGEVFDVNIPSPNSPEGIPATIYKPSSRPETPAIFLYFHGGALVFFSRRSHETCLKTIARDSGAIVVSVEYRLLGEEVDPLAPFDDVVQAAKWLLENKEAVGGRPESKVGVGGDSSGGQLAICVTNDVPGFDFQVLVYPNCDLSYEHASIQEFANAPCLGEKDIEWACKYSLDLIPGCITDPRTNSMARTNTEQSPPALVLLAEIDPIRDCGMAYAEKLRAAGVSVRIIVIEGVPHIFFTFPGVFKSKCEEAYGHVVQFIKEYQ</sequence>
<organism evidence="3 4">
    <name type="scientific">Biomphalaria glabrata</name>
    <name type="common">Bloodfluke planorb</name>
    <name type="synonym">Freshwater snail</name>
    <dbReference type="NCBI Taxonomy" id="6526"/>
    <lineage>
        <taxon>Eukaryota</taxon>
        <taxon>Metazoa</taxon>
        <taxon>Spiralia</taxon>
        <taxon>Lophotrochozoa</taxon>
        <taxon>Mollusca</taxon>
        <taxon>Gastropoda</taxon>
        <taxon>Heterobranchia</taxon>
        <taxon>Euthyneura</taxon>
        <taxon>Panpulmonata</taxon>
        <taxon>Hygrophila</taxon>
        <taxon>Lymnaeoidea</taxon>
        <taxon>Planorbidae</taxon>
        <taxon>Biomphalaria</taxon>
    </lineage>
</organism>
<dbReference type="InterPro" id="IPR050300">
    <property type="entry name" value="GDXG_lipolytic_enzyme"/>
</dbReference>
<gene>
    <name evidence="3" type="primary">106053852</name>
</gene>
<dbReference type="SUPFAM" id="SSF53474">
    <property type="entry name" value="alpha/beta-Hydrolases"/>
    <property type="match status" value="1"/>
</dbReference>
<dbReference type="Gene3D" id="3.40.50.1820">
    <property type="entry name" value="alpha/beta hydrolase"/>
    <property type="match status" value="1"/>
</dbReference>
<evidence type="ECO:0000313" key="3">
    <source>
        <dbReference type="EnsemblMetazoa" id="BGLB031654-PA"/>
    </source>
</evidence>
<dbReference type="OrthoDB" id="408631at2759"/>
<dbReference type="KEGG" id="bgt:106053852"/>
<reference evidence="3" key="1">
    <citation type="submission" date="2020-05" db="UniProtKB">
        <authorList>
            <consortium name="EnsemblMetazoa"/>
        </authorList>
    </citation>
    <scope>IDENTIFICATION</scope>
    <source>
        <strain evidence="3">BB02</strain>
    </source>
</reference>
<dbReference type="VEuPathDB" id="VectorBase:BGLB031654"/>
<dbReference type="EnsemblMetazoa" id="BGLB031654-RA">
    <property type="protein sequence ID" value="BGLB031654-PA"/>
    <property type="gene ID" value="BGLB031654"/>
</dbReference>
<dbReference type="STRING" id="6526.A0A2C9LJ56"/>
<dbReference type="PANTHER" id="PTHR48081:SF8">
    <property type="entry name" value="ALPHA_BETA HYDROLASE FOLD-3 DOMAIN-CONTAINING PROTEIN-RELATED"/>
    <property type="match status" value="1"/>
</dbReference>
<dbReference type="InterPro" id="IPR029058">
    <property type="entry name" value="AB_hydrolase_fold"/>
</dbReference>
<keyword evidence="1" id="KW-0378">Hydrolase</keyword>
<dbReference type="Pfam" id="PF07859">
    <property type="entry name" value="Abhydrolase_3"/>
    <property type="match status" value="1"/>
</dbReference>
<dbReference type="PANTHER" id="PTHR48081">
    <property type="entry name" value="AB HYDROLASE SUPERFAMILY PROTEIN C4A8.06C"/>
    <property type="match status" value="1"/>
</dbReference>
<dbReference type="AlphaFoldDB" id="A0A2C9LJ56"/>
<dbReference type="VEuPathDB" id="VectorBase:BGLAX_051671"/>
<evidence type="ECO:0000256" key="1">
    <source>
        <dbReference type="ARBA" id="ARBA00022801"/>
    </source>
</evidence>
<proteinExistence type="predicted"/>
<accession>A0A2C9LJ56</accession>
<evidence type="ECO:0000313" key="4">
    <source>
        <dbReference type="Proteomes" id="UP000076420"/>
    </source>
</evidence>
<dbReference type="Proteomes" id="UP000076420">
    <property type="component" value="Unassembled WGS sequence"/>
</dbReference>
<evidence type="ECO:0000259" key="2">
    <source>
        <dbReference type="Pfam" id="PF07859"/>
    </source>
</evidence>
<feature type="domain" description="Alpha/beta hydrolase fold-3" evidence="2">
    <location>
        <begin position="94"/>
        <end position="297"/>
    </location>
</feature>
<dbReference type="InterPro" id="IPR013094">
    <property type="entry name" value="AB_hydrolase_3"/>
</dbReference>
<dbReference type="GO" id="GO:0016787">
    <property type="term" value="F:hydrolase activity"/>
    <property type="evidence" value="ECO:0007669"/>
    <property type="project" value="UniProtKB-KW"/>
</dbReference>
<protein>
    <recommendedName>
        <fullName evidence="2">Alpha/beta hydrolase fold-3 domain-containing protein</fullName>
    </recommendedName>
</protein>